<keyword evidence="7 12" id="KW-0106">Calcium</keyword>
<feature type="domain" description="Cadherin" evidence="16">
    <location>
        <begin position="254"/>
        <end position="361"/>
    </location>
</feature>
<sequence>MTLQGPRVNGPRVQGPRLLLLLLWLPLLSGQLRYAVEEERPRGAVVGDVAADLGLDPGLLASRGARLTSGSGRRFLALDVARGLLVVAERLDREALCEPSPSSSSPCLLGLELVLERPVEVHALEVELRDLNDHPPRFPRPEYRLEVSESALPGARFPIEGARDPDLGANTVRGYRLRPSQPFGLDLRDFEQRGGSSSNSALLELVLLQPLDREQAAQLHLELTAFDGGHPPRSAVAQIFVRVLDTNDNAPAFERGTYAATLLENAIPGTLVARVNASDADEGANGEIEYSFSSYTPPEVRRLFNVDPVSGEVTVNGTLDYEEASSYEIYVQATDRGPVPMAGHCKVLVTVLDANDNAPEVALTSLYSPVSEDAPPGTVVALISVTDRDSGPNGQVTLSISSELPFRLNAFKNSYTLVTQQPLDRERTSSYNITITATDAGVPPLSSHKMVLVDISDLNDNPPRFEEPTYSVYLPENNVPGVALCTAKATDPDANENALISYSLLNGEIQGLPVAAFVSIKSDTGDLYAVRSFDYEKLREFQVVVQAQDSGVPPLSSTATVHIYVVDQNDHAPQILYPTSGNASVAVEMIPRSAHAGYLVTKIIAIDADSGQNAWLFFHLAHASAPGFFSIEVHSGEVRTIRKLGEDSATTFNLTIVVRDNGEPALSSSVSIYVAVVDRISQIIPNTRRHIRSSRSYSEITLYLIVALSSVSFIFLLTVVVLAVIKCHKDNLHGKTYCGGFCGTPRERYPVEMYKQSNDHLDATMPPGLNAQPHFVEVRGNGSLSKTYCYKACLTAGSGSDSFMFYNTGIPAGIHPGAVLPERHLTGQSGQSSQNLIVFKSEPITPNEPKPPNPDWRYSASLRAGMQGAVHMDEAGALRVGPGPEQQWPTVSSATTEPEAGEVSPPVGAGVNSNSWTFKYGPGNSKQPGPGELPDKFIIPGSPAIISIRQDPPNSQTDKSDFITFGKKEETKKKKKKKKGNKAQEKKEKGNSTTDNSDQ</sequence>
<dbReference type="FunFam" id="2.60.40.60:FF:000004">
    <property type="entry name" value="Protocadherin 1 gamma 2"/>
    <property type="match status" value="1"/>
</dbReference>
<keyword evidence="8" id="KW-0130">Cell adhesion</keyword>
<dbReference type="Pfam" id="PF08266">
    <property type="entry name" value="Cadherin_2"/>
    <property type="match status" value="1"/>
</dbReference>
<dbReference type="InterPro" id="IPR020894">
    <property type="entry name" value="Cadherin_CS"/>
</dbReference>
<dbReference type="PANTHER" id="PTHR24028:SF119">
    <property type="entry name" value="PROTOCADHERIN ALPHA-C2"/>
    <property type="match status" value="1"/>
</dbReference>
<organism evidence="17 18">
    <name type="scientific">Anolis carolinensis</name>
    <name type="common">Green anole</name>
    <name type="synonym">American chameleon</name>
    <dbReference type="NCBI Taxonomy" id="28377"/>
    <lineage>
        <taxon>Eukaryota</taxon>
        <taxon>Metazoa</taxon>
        <taxon>Chordata</taxon>
        <taxon>Craniata</taxon>
        <taxon>Vertebrata</taxon>
        <taxon>Euteleostomi</taxon>
        <taxon>Lepidosauria</taxon>
        <taxon>Squamata</taxon>
        <taxon>Bifurcata</taxon>
        <taxon>Unidentata</taxon>
        <taxon>Episquamata</taxon>
        <taxon>Toxicofera</taxon>
        <taxon>Iguania</taxon>
        <taxon>Dactyloidae</taxon>
        <taxon>Anolis</taxon>
    </lineage>
</organism>
<feature type="region of interest" description="Disordered" evidence="13">
    <location>
        <begin position="878"/>
        <end position="999"/>
    </location>
</feature>
<reference evidence="17 18" key="1">
    <citation type="submission" date="2009-12" db="EMBL/GenBank/DDBJ databases">
        <title>The Genome Sequence of Anolis carolinensis (Green Anole Lizard).</title>
        <authorList>
            <consortium name="The Genome Sequencing Platform"/>
            <person name="Di Palma F."/>
            <person name="Alfoldi J."/>
            <person name="Heiman D."/>
            <person name="Young S."/>
            <person name="Grabherr M."/>
            <person name="Johnson J."/>
            <person name="Lander E.S."/>
            <person name="Lindblad-Toh K."/>
        </authorList>
    </citation>
    <scope>NUCLEOTIDE SEQUENCE [LARGE SCALE GENOMIC DNA]</scope>
    <source>
        <strain evidence="17 18">JBL SC #1</strain>
    </source>
</reference>
<evidence type="ECO:0000256" key="2">
    <source>
        <dbReference type="ARBA" id="ARBA00004251"/>
    </source>
</evidence>
<dbReference type="PROSITE" id="PS50268">
    <property type="entry name" value="CADHERIN_2"/>
    <property type="match status" value="5"/>
</dbReference>
<evidence type="ECO:0000256" key="6">
    <source>
        <dbReference type="ARBA" id="ARBA00022737"/>
    </source>
</evidence>
<keyword evidence="6" id="KW-0677">Repeat</keyword>
<feature type="domain" description="Cadherin" evidence="16">
    <location>
        <begin position="139"/>
        <end position="253"/>
    </location>
</feature>
<feature type="compositionally biased region" description="Basic and acidic residues" evidence="13">
    <location>
        <begin position="958"/>
        <end position="972"/>
    </location>
</feature>
<dbReference type="InterPro" id="IPR013164">
    <property type="entry name" value="Cadherin_N"/>
</dbReference>
<keyword evidence="3" id="KW-1003">Cell membrane</keyword>
<proteinExistence type="predicted"/>
<dbReference type="Proteomes" id="UP000001646">
    <property type="component" value="Chromosome 4"/>
</dbReference>
<evidence type="ECO:0000256" key="10">
    <source>
        <dbReference type="ARBA" id="ARBA00023136"/>
    </source>
</evidence>
<dbReference type="InterPro" id="IPR050174">
    <property type="entry name" value="Protocadherin/Cadherin-CA"/>
</dbReference>
<evidence type="ECO:0000256" key="3">
    <source>
        <dbReference type="ARBA" id="ARBA00022475"/>
    </source>
</evidence>
<dbReference type="InParanoid" id="A0A803SZB0"/>
<accession>A0A803SZB0</accession>
<dbReference type="FunFam" id="2.60.40.60:FF:000001">
    <property type="entry name" value="Protocadherin alpha 2"/>
    <property type="match status" value="1"/>
</dbReference>
<dbReference type="OrthoDB" id="6252479at2759"/>
<dbReference type="GO" id="GO:0036515">
    <property type="term" value="P:serotonergic neuron axon guidance"/>
    <property type="evidence" value="ECO:0007669"/>
    <property type="project" value="Ensembl"/>
</dbReference>
<evidence type="ECO:0000256" key="5">
    <source>
        <dbReference type="ARBA" id="ARBA00022729"/>
    </source>
</evidence>
<evidence type="ECO:0000256" key="11">
    <source>
        <dbReference type="ARBA" id="ARBA00023180"/>
    </source>
</evidence>
<evidence type="ECO:0000259" key="16">
    <source>
        <dbReference type="PROSITE" id="PS50268"/>
    </source>
</evidence>
<evidence type="ECO:0000256" key="8">
    <source>
        <dbReference type="ARBA" id="ARBA00022889"/>
    </source>
</evidence>
<evidence type="ECO:0000256" key="14">
    <source>
        <dbReference type="SAM" id="Phobius"/>
    </source>
</evidence>
<feature type="domain" description="Cadherin" evidence="16">
    <location>
        <begin position="370"/>
        <end position="465"/>
    </location>
</feature>
<feature type="domain" description="Cadherin" evidence="16">
    <location>
        <begin position="466"/>
        <end position="575"/>
    </location>
</feature>
<dbReference type="Gene3D" id="2.60.40.60">
    <property type="entry name" value="Cadherins"/>
    <property type="match status" value="6"/>
</dbReference>
<dbReference type="GO" id="GO:0050839">
    <property type="term" value="F:cell adhesion molecule binding"/>
    <property type="evidence" value="ECO:0000318"/>
    <property type="project" value="GO_Central"/>
</dbReference>
<evidence type="ECO:0000256" key="1">
    <source>
        <dbReference type="ARBA" id="ARBA00003436"/>
    </source>
</evidence>
<protein>
    <submittedName>
        <fullName evidence="17">Protocadherin alpha subfamily C, 2</fullName>
    </submittedName>
</protein>
<gene>
    <name evidence="17" type="primary">PCDHAC2</name>
</gene>
<dbReference type="FunFam" id="2.60.40.60:FF:000007">
    <property type="entry name" value="Protocadherin alpha 2"/>
    <property type="match status" value="1"/>
</dbReference>
<dbReference type="SUPFAM" id="SSF49313">
    <property type="entry name" value="Cadherin-like"/>
    <property type="match status" value="6"/>
</dbReference>
<keyword evidence="4 14" id="KW-0812">Transmembrane</keyword>
<dbReference type="CDD" id="cd11304">
    <property type="entry name" value="Cadherin_repeat"/>
    <property type="match status" value="6"/>
</dbReference>
<evidence type="ECO:0000256" key="13">
    <source>
        <dbReference type="SAM" id="MobiDB-lite"/>
    </source>
</evidence>
<dbReference type="PRINTS" id="PR00205">
    <property type="entry name" value="CADHERIN"/>
</dbReference>
<keyword evidence="9 14" id="KW-1133">Transmembrane helix</keyword>
<dbReference type="AlphaFoldDB" id="A0A803SZB0"/>
<dbReference type="InterPro" id="IPR031904">
    <property type="entry name" value="Cadherin_CBD"/>
</dbReference>
<dbReference type="FunFam" id="2.60.40.60:FF:000002">
    <property type="entry name" value="Protocadherin alpha 2"/>
    <property type="match status" value="1"/>
</dbReference>
<dbReference type="PANTHER" id="PTHR24028">
    <property type="entry name" value="CADHERIN-87A"/>
    <property type="match status" value="1"/>
</dbReference>
<dbReference type="GO" id="GO:0007155">
    <property type="term" value="P:cell adhesion"/>
    <property type="evidence" value="ECO:0000318"/>
    <property type="project" value="GO_Central"/>
</dbReference>
<dbReference type="InterPro" id="IPR002126">
    <property type="entry name" value="Cadherin-like_dom"/>
</dbReference>
<evidence type="ECO:0000313" key="18">
    <source>
        <dbReference type="Proteomes" id="UP000001646"/>
    </source>
</evidence>
<dbReference type="GeneID" id="100556634"/>
<dbReference type="FunFam" id="2.60.40.60:FF:000129">
    <property type="entry name" value="protocadherin alpha-C2 isoform X1"/>
    <property type="match status" value="1"/>
</dbReference>
<dbReference type="PROSITE" id="PS00232">
    <property type="entry name" value="CADHERIN_1"/>
    <property type="match status" value="3"/>
</dbReference>
<evidence type="ECO:0000256" key="9">
    <source>
        <dbReference type="ARBA" id="ARBA00022989"/>
    </source>
</evidence>
<reference evidence="17" key="2">
    <citation type="submission" date="2025-08" db="UniProtKB">
        <authorList>
            <consortium name="Ensembl"/>
        </authorList>
    </citation>
    <scope>IDENTIFICATION</scope>
</reference>
<dbReference type="SMART" id="SM00112">
    <property type="entry name" value="CA"/>
    <property type="match status" value="5"/>
</dbReference>
<reference evidence="17" key="3">
    <citation type="submission" date="2025-09" db="UniProtKB">
        <authorList>
            <consortium name="Ensembl"/>
        </authorList>
    </citation>
    <scope>IDENTIFICATION</scope>
</reference>
<dbReference type="GO" id="GO:0005509">
    <property type="term" value="F:calcium ion binding"/>
    <property type="evidence" value="ECO:0007669"/>
    <property type="project" value="UniProtKB-UniRule"/>
</dbReference>
<evidence type="ECO:0000313" key="17">
    <source>
        <dbReference type="Ensembl" id="ENSACAP00000028300.1"/>
    </source>
</evidence>
<feature type="compositionally biased region" description="Polar residues" evidence="13">
    <location>
        <begin position="887"/>
        <end position="896"/>
    </location>
</feature>
<dbReference type="FunFam" id="2.60.40.60:FF:000006">
    <property type="entry name" value="Protocadherin alpha 2"/>
    <property type="match status" value="1"/>
</dbReference>
<dbReference type="InterPro" id="IPR015919">
    <property type="entry name" value="Cadherin-like_sf"/>
</dbReference>
<comment type="subcellular location">
    <subcellularLocation>
        <location evidence="2">Cell membrane</location>
        <topology evidence="2">Single-pass type I membrane protein</topology>
    </subcellularLocation>
</comment>
<feature type="domain" description="Cadherin" evidence="16">
    <location>
        <begin position="590"/>
        <end position="687"/>
    </location>
</feature>
<keyword evidence="5 15" id="KW-0732">Signal</keyword>
<evidence type="ECO:0000256" key="4">
    <source>
        <dbReference type="ARBA" id="ARBA00022692"/>
    </source>
</evidence>
<evidence type="ECO:0000256" key="15">
    <source>
        <dbReference type="SAM" id="SignalP"/>
    </source>
</evidence>
<keyword evidence="18" id="KW-1185">Reference proteome</keyword>
<name>A0A803SZB0_ANOCA</name>
<feature type="signal peptide" evidence="15">
    <location>
        <begin position="1"/>
        <end position="30"/>
    </location>
</feature>
<dbReference type="GeneTree" id="ENSGT00940000160554"/>
<dbReference type="Pfam" id="PF16492">
    <property type="entry name" value="Cadherin_C_2"/>
    <property type="match status" value="1"/>
</dbReference>
<keyword evidence="10 14" id="KW-0472">Membrane</keyword>
<dbReference type="GO" id="GO:0005886">
    <property type="term" value="C:plasma membrane"/>
    <property type="evidence" value="ECO:0000318"/>
    <property type="project" value="GO_Central"/>
</dbReference>
<dbReference type="Ensembl" id="ENSACAT00000053268.1">
    <property type="protein sequence ID" value="ENSACAP00000028300.1"/>
    <property type="gene ID" value="ENSACAG00000038077.1"/>
</dbReference>
<evidence type="ECO:0000256" key="7">
    <source>
        <dbReference type="ARBA" id="ARBA00022837"/>
    </source>
</evidence>
<dbReference type="GO" id="GO:0007156">
    <property type="term" value="P:homophilic cell adhesion via plasma membrane adhesion molecules"/>
    <property type="evidence" value="ECO:0007669"/>
    <property type="project" value="InterPro"/>
</dbReference>
<comment type="function">
    <text evidence="1">Potential calcium-dependent cell-adhesion protein. May be involved in the establishment and maintenance of specific neuronal connections in the brain.</text>
</comment>
<dbReference type="Pfam" id="PF15974">
    <property type="entry name" value="Cadherin_tail"/>
    <property type="match status" value="1"/>
</dbReference>
<feature type="transmembrane region" description="Helical" evidence="14">
    <location>
        <begin position="700"/>
        <end position="725"/>
    </location>
</feature>
<evidence type="ECO:0000256" key="12">
    <source>
        <dbReference type="PROSITE-ProRule" id="PRU00043"/>
    </source>
</evidence>
<feature type="chain" id="PRO_5032430626" evidence="15">
    <location>
        <begin position="31"/>
        <end position="999"/>
    </location>
</feature>
<dbReference type="InterPro" id="IPR032455">
    <property type="entry name" value="Cadherin_C"/>
</dbReference>
<keyword evidence="11" id="KW-0325">Glycoprotein</keyword>
<dbReference type="Pfam" id="PF00028">
    <property type="entry name" value="Cadherin"/>
    <property type="match status" value="4"/>
</dbReference>